<proteinExistence type="predicted"/>
<comment type="caution">
    <text evidence="2">The sequence shown here is derived from an EMBL/GenBank/DDBJ whole genome shotgun (WGS) entry which is preliminary data.</text>
</comment>
<sequence>MGRRSLHTAKLAVAAFAAAAMMVPLAACGGDDHPETADDGKPIVYITVRRNVTDVHVKDMPFTQELEAACDCHIEWEEITDNAWGQQKSAKMVAGDFPDVGLSLFDLNDVSQYPDSFLDFSEYMDQLPNVKKFFDERPTAEKMVNDDGHYYMLPSDRGKGYRVSATHMFINKTWLDNLGLQMPTTWDELEQVLIAFRDQDPNGNGQADEIPMNIRDLSFGLWSPLVLLNSTGITTNFMGNSASTQGYYVQDGQVKSYYAADEMKDVVTYLNKLMSEGLIPKDTFTRDDSQYASQTQNDGKTALTGVSIGWSSAGEYGNLVDQYVTLPPLKETADMPDEDVKWDYSMDGTEFAYVLSVNPDAVNMDAVMKVINAMYGEKLSVEGYFGSIPDYVSDDGNGQYTIDIDKAYVNGRKDTAVIALQDRFAGYIPDNVTMINDTNADEVTASDEACREALSHVDPDTEVIPIWIHPSKEDNETLANNKTAIDNFAMNQLATFVQDGGVEEGWDSYIQQLTAESLGLQQNIDIWQKYYDEAMAQQ</sequence>
<accession>A0ABS6WB71</accession>
<keyword evidence="1" id="KW-0732">Signal</keyword>
<protein>
    <submittedName>
        <fullName evidence="2">Extracellular solute-binding protein</fullName>
    </submittedName>
</protein>
<reference evidence="2 3" key="1">
    <citation type="submission" date="2021-05" db="EMBL/GenBank/DDBJ databases">
        <title>Phylogenetic classification of ten novel species belonging to the genus Bifidobacterium comprising B. colchicus sp. nov., B. abeli sp. nov., B. bicoloris sp. nov., B. guerezis sp. nov., B. rosaliae sp. nov., B. santillanensis sp. nov., B. argentati sp. nov., B. amazzoni sp. nov., B. pluviali sp. nov., and B. pinnaculum sp. nov.</title>
        <authorList>
            <person name="Lugli G.A."/>
            <person name="Ruiz Garcia L."/>
            <person name="Margolles A."/>
            <person name="Ventura M."/>
        </authorList>
    </citation>
    <scope>NUCLEOTIDE SEQUENCE [LARGE SCALE GENOMIC DNA]</scope>
    <source>
        <strain evidence="2 3">6T3</strain>
    </source>
</reference>
<dbReference type="RefSeq" id="WP_219081667.1">
    <property type="nucleotide sequence ID" value="NZ_JAHBBD010000012.1"/>
</dbReference>
<dbReference type="EMBL" id="JAHBBD010000012">
    <property type="protein sequence ID" value="MBW3082982.1"/>
    <property type="molecule type" value="Genomic_DNA"/>
</dbReference>
<evidence type="ECO:0000313" key="2">
    <source>
        <dbReference type="EMBL" id="MBW3082982.1"/>
    </source>
</evidence>
<dbReference type="InterPro" id="IPR050490">
    <property type="entry name" value="Bact_solute-bd_prot1"/>
</dbReference>
<dbReference type="PANTHER" id="PTHR43649:SF17">
    <property type="entry name" value="ABC TRANSPORTER SOLUTE BINDING PROTEIN-SUGAR TRANSPORT"/>
    <property type="match status" value="1"/>
</dbReference>
<dbReference type="Proteomes" id="UP000812844">
    <property type="component" value="Unassembled WGS sequence"/>
</dbReference>
<name>A0ABS6WB71_9BIFI</name>
<keyword evidence="3" id="KW-1185">Reference proteome</keyword>
<feature type="signal peptide" evidence="1">
    <location>
        <begin position="1"/>
        <end position="26"/>
    </location>
</feature>
<evidence type="ECO:0000256" key="1">
    <source>
        <dbReference type="SAM" id="SignalP"/>
    </source>
</evidence>
<gene>
    <name evidence="2" type="ORF">KIH73_06290</name>
</gene>
<feature type="chain" id="PRO_5046390226" evidence="1">
    <location>
        <begin position="27"/>
        <end position="538"/>
    </location>
</feature>
<organism evidence="2 3">
    <name type="scientific">Bifidobacterium phasiani</name>
    <dbReference type="NCBI Taxonomy" id="2834431"/>
    <lineage>
        <taxon>Bacteria</taxon>
        <taxon>Bacillati</taxon>
        <taxon>Actinomycetota</taxon>
        <taxon>Actinomycetes</taxon>
        <taxon>Bifidobacteriales</taxon>
        <taxon>Bifidobacteriaceae</taxon>
        <taxon>Bifidobacterium</taxon>
    </lineage>
</organism>
<evidence type="ECO:0000313" key="3">
    <source>
        <dbReference type="Proteomes" id="UP000812844"/>
    </source>
</evidence>
<dbReference type="PANTHER" id="PTHR43649">
    <property type="entry name" value="ARABINOSE-BINDING PROTEIN-RELATED"/>
    <property type="match status" value="1"/>
</dbReference>